<sequence>MSDICGFQEFHDLTLQAHIFPGRRHHPRPKMAQVQTLRYTVWYMPPSTMPKFLLNRQWGNCSLDELRACVFVCFSVHTAADAVHER</sequence>
<evidence type="ECO:0000313" key="1">
    <source>
        <dbReference type="EMBL" id="EAT79710.1"/>
    </source>
</evidence>
<evidence type="ECO:0000313" key="2">
    <source>
        <dbReference type="Proteomes" id="UP000001055"/>
    </source>
</evidence>
<reference evidence="2" key="1">
    <citation type="journal article" date="2007" name="Plant Cell">
        <title>Dothideomycete-plant interactions illuminated by genome sequencing and EST analysis of the wheat pathogen Stagonospora nodorum.</title>
        <authorList>
            <person name="Hane J.K."/>
            <person name="Lowe R.G."/>
            <person name="Solomon P.S."/>
            <person name="Tan K.C."/>
            <person name="Schoch C.L."/>
            <person name="Spatafora J.W."/>
            <person name="Crous P.W."/>
            <person name="Kodira C."/>
            <person name="Birren B.W."/>
            <person name="Galagan J.E."/>
            <person name="Torriani S.F."/>
            <person name="McDonald B.A."/>
            <person name="Oliver R.P."/>
        </authorList>
    </citation>
    <scope>NUCLEOTIDE SEQUENCE [LARGE SCALE GENOMIC DNA]</scope>
    <source>
        <strain evidence="2">SN15 / ATCC MYA-4574 / FGSC 10173</strain>
    </source>
</reference>
<proteinExistence type="predicted"/>
<name>Q0U5Q4_PHANO</name>
<dbReference type="InParanoid" id="Q0U5Q4"/>
<dbReference type="KEGG" id="pno:SNOG_12910"/>
<organism evidence="1 2">
    <name type="scientific">Phaeosphaeria nodorum (strain SN15 / ATCC MYA-4574 / FGSC 10173)</name>
    <name type="common">Glume blotch fungus</name>
    <name type="synonym">Parastagonospora nodorum</name>
    <dbReference type="NCBI Taxonomy" id="321614"/>
    <lineage>
        <taxon>Eukaryota</taxon>
        <taxon>Fungi</taxon>
        <taxon>Dikarya</taxon>
        <taxon>Ascomycota</taxon>
        <taxon>Pezizomycotina</taxon>
        <taxon>Dothideomycetes</taxon>
        <taxon>Pleosporomycetidae</taxon>
        <taxon>Pleosporales</taxon>
        <taxon>Pleosporineae</taxon>
        <taxon>Phaeosphaeriaceae</taxon>
        <taxon>Parastagonospora</taxon>
    </lineage>
</organism>
<dbReference type="GeneID" id="5980040"/>
<dbReference type="AlphaFoldDB" id="Q0U5Q4"/>
<dbReference type="EMBL" id="CH445348">
    <property type="protein sequence ID" value="EAT79710.1"/>
    <property type="molecule type" value="Genomic_DNA"/>
</dbReference>
<gene>
    <name evidence="1" type="ORF">SNOG_12910</name>
</gene>
<dbReference type="Proteomes" id="UP000001055">
    <property type="component" value="Unassembled WGS sequence"/>
</dbReference>
<dbReference type="RefSeq" id="XP_001803127.1">
    <property type="nucleotide sequence ID" value="XM_001803075.1"/>
</dbReference>
<protein>
    <submittedName>
        <fullName evidence="1">Uncharacterized protein</fullName>
    </submittedName>
</protein>
<accession>Q0U5Q4</accession>